<evidence type="ECO:0000256" key="5">
    <source>
        <dbReference type="SAM" id="SignalP"/>
    </source>
</evidence>
<dbReference type="Proteomes" id="UP001182304">
    <property type="component" value="Unassembled WGS sequence"/>
</dbReference>
<sequence length="124" mass="14306">MKKLLTFVATCLLSVQAFAVDFKPFEQAAFDVALQSDKPVLVDVYANWCPTCKRQVNVLEPMLKEAQFKDYTVFKVDYDEHKDALKHFNVTRQSTLILFNQGKEVRRSIAETSEDGLRRFITLP</sequence>
<dbReference type="PROSITE" id="PS00194">
    <property type="entry name" value="THIOREDOXIN_1"/>
    <property type="match status" value="1"/>
</dbReference>
<dbReference type="KEGG" id="pmul:DR93_656"/>
<dbReference type="InterPro" id="IPR036249">
    <property type="entry name" value="Thioredoxin-like_sf"/>
</dbReference>
<proteinExistence type="predicted"/>
<name>A0A1D7R4E4_PASMD</name>
<feature type="signal peptide" evidence="5">
    <location>
        <begin position="1"/>
        <end position="19"/>
    </location>
</feature>
<reference evidence="8 9" key="1">
    <citation type="journal article" date="2018" name="Front. Microbiol.">
        <title>Genetic and Phylogenetic Characteristics of Pasteurella multocida Isolates From Different Host Species.</title>
        <authorList>
            <person name="Peng Z."/>
            <person name="Liang W."/>
            <person name="Wang F."/>
            <person name="Xu Z."/>
            <person name="Xie Z."/>
            <person name="Lian Z."/>
            <person name="Hua L."/>
            <person name="Zhou R."/>
            <person name="Chen H."/>
            <person name="Wu B."/>
        </authorList>
    </citation>
    <scope>NUCLEOTIDE SEQUENCE [LARGE SCALE GENOMIC DNA]</scope>
    <source>
        <strain evidence="8 9">HNA06</strain>
    </source>
</reference>
<dbReference type="OMA" id="SAPWCPI"/>
<feature type="domain" description="Thioredoxin" evidence="6">
    <location>
        <begin position="6"/>
        <end position="124"/>
    </location>
</feature>
<keyword evidence="4" id="KW-0676">Redox-active center</keyword>
<dbReference type="Gene3D" id="3.40.30.10">
    <property type="entry name" value="Glutaredoxin"/>
    <property type="match status" value="1"/>
</dbReference>
<keyword evidence="5" id="KW-0732">Signal</keyword>
<dbReference type="CDD" id="cd02947">
    <property type="entry name" value="TRX_family"/>
    <property type="match status" value="1"/>
</dbReference>
<dbReference type="GeneID" id="77206626"/>
<dbReference type="PANTHER" id="PTHR45663">
    <property type="entry name" value="GEO12009P1"/>
    <property type="match status" value="1"/>
</dbReference>
<accession>A0A1D7R4E4</accession>
<organism evidence="8 9">
    <name type="scientific">Pasteurella multocida</name>
    <dbReference type="NCBI Taxonomy" id="747"/>
    <lineage>
        <taxon>Bacteria</taxon>
        <taxon>Pseudomonadati</taxon>
        <taxon>Pseudomonadota</taxon>
        <taxon>Gammaproteobacteria</taxon>
        <taxon>Pasteurellales</taxon>
        <taxon>Pasteurellaceae</taxon>
        <taxon>Pasteurella</taxon>
    </lineage>
</organism>
<comment type="caution">
    <text evidence="8">The sequence shown here is derived from an EMBL/GenBank/DDBJ whole genome shotgun (WGS) entry which is preliminary data.</text>
</comment>
<dbReference type="PROSITE" id="PS51352">
    <property type="entry name" value="THIOREDOXIN_2"/>
    <property type="match status" value="1"/>
</dbReference>
<dbReference type="GO" id="GO:0045454">
    <property type="term" value="P:cell redox homeostasis"/>
    <property type="evidence" value="ECO:0007669"/>
    <property type="project" value="TreeGrafter"/>
</dbReference>
<dbReference type="Pfam" id="PF00085">
    <property type="entry name" value="Thioredoxin"/>
    <property type="match status" value="1"/>
</dbReference>
<keyword evidence="2" id="KW-0249">Electron transport</keyword>
<protein>
    <submittedName>
        <fullName evidence="7 8">Thioredoxin</fullName>
    </submittedName>
</protein>
<evidence type="ECO:0000256" key="2">
    <source>
        <dbReference type="ARBA" id="ARBA00022982"/>
    </source>
</evidence>
<dbReference type="EMBL" id="PPVL01000010">
    <property type="protein sequence ID" value="NNI79779.1"/>
    <property type="molecule type" value="Genomic_DNA"/>
</dbReference>
<keyword evidence="1" id="KW-0813">Transport</keyword>
<feature type="chain" id="PRO_5015063279" evidence="5">
    <location>
        <begin position="20"/>
        <end position="124"/>
    </location>
</feature>
<dbReference type="PANTHER" id="PTHR45663:SF11">
    <property type="entry name" value="GEO12009P1"/>
    <property type="match status" value="1"/>
</dbReference>
<gene>
    <name evidence="8" type="ORF">C2800_10165</name>
    <name evidence="7" type="ORF">NQF69_08225</name>
</gene>
<evidence type="ECO:0000313" key="9">
    <source>
        <dbReference type="Proteomes" id="UP000540079"/>
    </source>
</evidence>
<evidence type="ECO:0000313" key="7">
    <source>
        <dbReference type="EMBL" id="MDT3452755.1"/>
    </source>
</evidence>
<dbReference type="SUPFAM" id="SSF52833">
    <property type="entry name" value="Thioredoxin-like"/>
    <property type="match status" value="1"/>
</dbReference>
<dbReference type="InterPro" id="IPR013766">
    <property type="entry name" value="Thioredoxin_domain"/>
</dbReference>
<evidence type="ECO:0000256" key="4">
    <source>
        <dbReference type="ARBA" id="ARBA00023284"/>
    </source>
</evidence>
<dbReference type="GO" id="GO:0005829">
    <property type="term" value="C:cytosol"/>
    <property type="evidence" value="ECO:0007669"/>
    <property type="project" value="TreeGrafter"/>
</dbReference>
<evidence type="ECO:0000313" key="8">
    <source>
        <dbReference type="EMBL" id="NNI79779.1"/>
    </source>
</evidence>
<evidence type="ECO:0000259" key="6">
    <source>
        <dbReference type="PROSITE" id="PS51352"/>
    </source>
</evidence>
<dbReference type="RefSeq" id="WP_005718682.1">
    <property type="nucleotide sequence ID" value="NZ_AP025519.1"/>
</dbReference>
<dbReference type="EMBL" id="JANIEN010000009">
    <property type="protein sequence ID" value="MDT3452755.1"/>
    <property type="molecule type" value="Genomic_DNA"/>
</dbReference>
<dbReference type="SMR" id="A0A1D7R4E4"/>
<dbReference type="AlphaFoldDB" id="A0A1D7R4E4"/>
<dbReference type="GO" id="GO:0015035">
    <property type="term" value="F:protein-disulfide reductase activity"/>
    <property type="evidence" value="ECO:0007669"/>
    <property type="project" value="TreeGrafter"/>
</dbReference>
<keyword evidence="3" id="KW-1015">Disulfide bond</keyword>
<reference evidence="7" key="2">
    <citation type="submission" date="2022-07" db="EMBL/GenBank/DDBJ databases">
        <title>Sequence of Pasteurella multocoda 17BRD-035.</title>
        <authorList>
            <person name="Roy Chowdhury P."/>
            <person name="Alhamami T."/>
            <person name="Trott D.J."/>
            <person name="Djordvevic S.P."/>
        </authorList>
    </citation>
    <scope>NUCLEOTIDE SEQUENCE</scope>
    <source>
        <strain evidence="7">17BRD-035</strain>
    </source>
</reference>
<dbReference type="Proteomes" id="UP000540079">
    <property type="component" value="Unassembled WGS sequence"/>
</dbReference>
<evidence type="ECO:0000256" key="3">
    <source>
        <dbReference type="ARBA" id="ARBA00023157"/>
    </source>
</evidence>
<dbReference type="InterPro" id="IPR017937">
    <property type="entry name" value="Thioredoxin_CS"/>
</dbReference>
<evidence type="ECO:0000256" key="1">
    <source>
        <dbReference type="ARBA" id="ARBA00022448"/>
    </source>
</evidence>